<evidence type="ECO:0000313" key="1">
    <source>
        <dbReference type="EMBL" id="KAJ9104889.1"/>
    </source>
</evidence>
<dbReference type="EMBL" id="JASBWR010000038">
    <property type="protein sequence ID" value="KAJ9104889.1"/>
    <property type="molecule type" value="Genomic_DNA"/>
</dbReference>
<keyword evidence="2" id="KW-1185">Reference proteome</keyword>
<accession>A0ACC2VZJ1</accession>
<comment type="caution">
    <text evidence="1">The sequence shown here is derived from an EMBL/GenBank/DDBJ whole genome shotgun (WGS) entry which is preliminary data.</text>
</comment>
<reference evidence="1" key="1">
    <citation type="submission" date="2023-04" db="EMBL/GenBank/DDBJ databases">
        <title>Draft Genome sequencing of Naganishia species isolated from polar environments using Oxford Nanopore Technology.</title>
        <authorList>
            <person name="Leo P."/>
            <person name="Venkateswaran K."/>
        </authorList>
    </citation>
    <scope>NUCLEOTIDE SEQUENCE</scope>
    <source>
        <strain evidence="1">MNA-CCFEE 5261</strain>
    </source>
</reference>
<dbReference type="Proteomes" id="UP001241377">
    <property type="component" value="Unassembled WGS sequence"/>
</dbReference>
<organism evidence="1 2">
    <name type="scientific">Naganishia cerealis</name>
    <dbReference type="NCBI Taxonomy" id="610337"/>
    <lineage>
        <taxon>Eukaryota</taxon>
        <taxon>Fungi</taxon>
        <taxon>Dikarya</taxon>
        <taxon>Basidiomycota</taxon>
        <taxon>Agaricomycotina</taxon>
        <taxon>Tremellomycetes</taxon>
        <taxon>Filobasidiales</taxon>
        <taxon>Filobasidiaceae</taxon>
        <taxon>Naganishia</taxon>
    </lineage>
</organism>
<name>A0ACC2VZJ1_9TREE</name>
<sequence>MANVSDLKYITVATLREWLKKGKSASNDKFAIVDVRDSDYAGGHIKGCLHFPSGNFYNSLSELKDTLVQRNARDVVIHCAMSQSRAPKAALTFMKETAGLEHPFRVWVLKGGFTKWVMEYGEDSEVTEDYDRRFWDDDY</sequence>
<gene>
    <name evidence="1" type="ORF">QFC19_003852</name>
</gene>
<proteinExistence type="predicted"/>
<evidence type="ECO:0000313" key="2">
    <source>
        <dbReference type="Proteomes" id="UP001241377"/>
    </source>
</evidence>
<protein>
    <submittedName>
        <fullName evidence="1">Uncharacterized protein</fullName>
    </submittedName>
</protein>